<dbReference type="Gene3D" id="3.30.70.270">
    <property type="match status" value="1"/>
</dbReference>
<sequence>MNKAERDWLEAYSWLGKRRRHAPPNADVWHLRFHWREHGEALYQQVRSGKYRLQPMQLYRHHDKSWVQWSSQDALVLKWVTLQVEEQLPTHPRCVHLKGRGGGRQSVAQVWQALTPGEYAFVYRTDIRGYYRHIHKAQVLNLVQQHIDNTVLTGLIAQYLYYSVEDGGEIFTPQHGICRGCALSPLIGASLLHHVDSYFAAQQGIYYVRYMDDFVLLARTRWQLRRCVKQLHQYFNLAGFETHPDKTQLGRIEHGFDWLGVWFTPTGTTIAPRALENHRIKRLRLYEQARRRGLSIADSESRVRAYETRWNLWVSGMLP</sequence>
<dbReference type="RefSeq" id="WP_156866354.1">
    <property type="nucleotide sequence ID" value="NZ_JAOEGE010000001.1"/>
</dbReference>
<proteinExistence type="inferred from homology"/>
<accession>A0ABD6HWA8</accession>
<dbReference type="InterPro" id="IPR043502">
    <property type="entry name" value="DNA/RNA_pol_sf"/>
</dbReference>
<dbReference type="PANTHER" id="PTHR34047">
    <property type="entry name" value="NUCLEAR INTRON MATURASE 1, MITOCHONDRIAL-RELATED"/>
    <property type="match status" value="1"/>
</dbReference>
<comment type="similarity">
    <text evidence="1">Belongs to the bacterial reverse transcriptase family.</text>
</comment>
<dbReference type="PROSITE" id="PS50878">
    <property type="entry name" value="RT_POL"/>
    <property type="match status" value="1"/>
</dbReference>
<evidence type="ECO:0000313" key="4">
    <source>
        <dbReference type="Proteomes" id="UP000443014"/>
    </source>
</evidence>
<dbReference type="InterPro" id="IPR051083">
    <property type="entry name" value="GrpII_Intron_Splice-Mob/Def"/>
</dbReference>
<gene>
    <name evidence="3" type="ORF">GMA22_20680</name>
</gene>
<feature type="domain" description="Reverse transcriptase" evidence="2">
    <location>
        <begin position="1"/>
        <end position="263"/>
    </location>
</feature>
<evidence type="ECO:0000313" key="3">
    <source>
        <dbReference type="EMBL" id="MVF05656.1"/>
    </source>
</evidence>
<dbReference type="PANTHER" id="PTHR34047:SF8">
    <property type="entry name" value="PROTEIN YKFC"/>
    <property type="match status" value="1"/>
</dbReference>
<dbReference type="EMBL" id="WNKC01000005">
    <property type="protein sequence ID" value="MVF05656.1"/>
    <property type="molecule type" value="Genomic_DNA"/>
</dbReference>
<dbReference type="AlphaFoldDB" id="A0ABD6HWA8"/>
<protein>
    <submittedName>
        <fullName evidence="3">Transposase</fullName>
    </submittedName>
</protein>
<dbReference type="InterPro" id="IPR043128">
    <property type="entry name" value="Rev_trsase/Diguanyl_cyclase"/>
</dbReference>
<dbReference type="InterPro" id="IPR000477">
    <property type="entry name" value="RT_dom"/>
</dbReference>
<dbReference type="Proteomes" id="UP000443014">
    <property type="component" value="Unassembled WGS sequence"/>
</dbReference>
<evidence type="ECO:0000259" key="2">
    <source>
        <dbReference type="PROSITE" id="PS50878"/>
    </source>
</evidence>
<comment type="caution">
    <text evidence="3">The sequence shown here is derived from an EMBL/GenBank/DDBJ whole genome shotgun (WGS) entry which is preliminary data.</text>
</comment>
<name>A0ABD6HWA8_SERMA</name>
<reference evidence="3 4" key="1">
    <citation type="submission" date="2019-11" db="EMBL/GenBank/DDBJ databases">
        <title>Whole genome sequence of a plant growth promoting strain Serratia marcescens BTL07 isolated from the rhizoplane of Chili (Capsicum annuum).</title>
        <authorList>
            <person name="Dutta S."/>
            <person name="Khatun A."/>
            <person name="Gupta D.R."/>
            <person name="Surovy M.Z."/>
            <person name="Rahman M.M."/>
            <person name="Mahmud N.U."/>
            <person name="Emes R."/>
            <person name="Warry A."/>
            <person name="West H."/>
            <person name="Clarke M.L."/>
            <person name="Islam M.T."/>
        </authorList>
    </citation>
    <scope>NUCLEOTIDE SEQUENCE [LARGE SCALE GENOMIC DNA]</scope>
    <source>
        <strain evidence="3 4">BTL07</strain>
    </source>
</reference>
<organism evidence="3 4">
    <name type="scientific">Serratia marcescens</name>
    <dbReference type="NCBI Taxonomy" id="615"/>
    <lineage>
        <taxon>Bacteria</taxon>
        <taxon>Pseudomonadati</taxon>
        <taxon>Pseudomonadota</taxon>
        <taxon>Gammaproteobacteria</taxon>
        <taxon>Enterobacterales</taxon>
        <taxon>Yersiniaceae</taxon>
        <taxon>Serratia</taxon>
    </lineage>
</organism>
<dbReference type="SUPFAM" id="SSF56672">
    <property type="entry name" value="DNA/RNA polymerases"/>
    <property type="match status" value="1"/>
</dbReference>
<evidence type="ECO:0000256" key="1">
    <source>
        <dbReference type="ARBA" id="ARBA00034120"/>
    </source>
</evidence>
<dbReference type="Pfam" id="PF00078">
    <property type="entry name" value="RVT_1"/>
    <property type="match status" value="1"/>
</dbReference>